<keyword evidence="3 6" id="KW-0251">Elongation factor</keyword>
<sequence>MGMITAEMVKDLRERTGAGMMDCKKALTETGGDMDKAIDFLREKGLAAAAKRAGRVAAEGVVEAYIHGGGRIGVMLELNCETDFVAKTEDFRTLAKDLAMQVAASNPAYVRREEVPAEIIDHEREVLKAQAMNEGKPANIAEKMVEGRIEKYYKENCLMEQPFIKDPDTTVTQLITAKIAKIGENISVRRFVRYQLGEGIEKKSADFAAEVMATVKNC</sequence>
<comment type="subcellular location">
    <subcellularLocation>
        <location evidence="6 8">Cytoplasm</location>
    </subcellularLocation>
</comment>
<evidence type="ECO:0000256" key="6">
    <source>
        <dbReference type="HAMAP-Rule" id="MF_00050"/>
    </source>
</evidence>
<evidence type="ECO:0000256" key="1">
    <source>
        <dbReference type="ARBA" id="ARBA00005532"/>
    </source>
</evidence>
<dbReference type="PROSITE" id="PS01127">
    <property type="entry name" value="EF_TS_2"/>
    <property type="match status" value="1"/>
</dbReference>
<feature type="region of interest" description="Involved in Mg(2+) ion dislocation from EF-Tu" evidence="6">
    <location>
        <begin position="82"/>
        <end position="85"/>
    </location>
</feature>
<dbReference type="Gene3D" id="1.10.8.10">
    <property type="entry name" value="DNA helicase RuvA subunit, C-terminal domain"/>
    <property type="match status" value="1"/>
</dbReference>
<gene>
    <name evidence="6 10" type="primary">tsf</name>
    <name evidence="10" type="ORF">Q4T40_08750</name>
</gene>
<evidence type="ECO:0000313" key="10">
    <source>
        <dbReference type="EMBL" id="MDT8901324.1"/>
    </source>
</evidence>
<dbReference type="CDD" id="cd14275">
    <property type="entry name" value="UBA_EF-Ts"/>
    <property type="match status" value="1"/>
</dbReference>
<dbReference type="InterPro" id="IPR009060">
    <property type="entry name" value="UBA-like_sf"/>
</dbReference>
<dbReference type="Gene3D" id="3.30.479.20">
    <property type="entry name" value="Elongation factor Ts, dimerisation domain"/>
    <property type="match status" value="1"/>
</dbReference>
<dbReference type="Pfam" id="PF00889">
    <property type="entry name" value="EF_TS"/>
    <property type="match status" value="1"/>
</dbReference>
<dbReference type="InterPro" id="IPR018101">
    <property type="entry name" value="Transl_elong_Ts_CS"/>
</dbReference>
<keyword evidence="6" id="KW-0963">Cytoplasm</keyword>
<proteinExistence type="inferred from homology"/>
<dbReference type="GO" id="GO:0003746">
    <property type="term" value="F:translation elongation factor activity"/>
    <property type="evidence" value="ECO:0007669"/>
    <property type="project" value="UniProtKB-KW"/>
</dbReference>
<dbReference type="Gene3D" id="1.10.286.20">
    <property type="match status" value="1"/>
</dbReference>
<feature type="domain" description="Translation elongation factor EFTs/EF1B dimerisation" evidence="9">
    <location>
        <begin position="51"/>
        <end position="198"/>
    </location>
</feature>
<dbReference type="HAMAP" id="MF_00050">
    <property type="entry name" value="EF_Ts"/>
    <property type="match status" value="1"/>
</dbReference>
<evidence type="ECO:0000256" key="3">
    <source>
        <dbReference type="ARBA" id="ARBA00022768"/>
    </source>
</evidence>
<keyword evidence="11" id="KW-1185">Reference proteome</keyword>
<name>A0ABU3NWX4_9FIRM</name>
<accession>A0ABU3NWX4</accession>
<evidence type="ECO:0000256" key="8">
    <source>
        <dbReference type="RuleBase" id="RU000643"/>
    </source>
</evidence>
<comment type="similarity">
    <text evidence="1 6 7">Belongs to the EF-Ts family.</text>
</comment>
<dbReference type="PANTHER" id="PTHR11741">
    <property type="entry name" value="ELONGATION FACTOR TS"/>
    <property type="match status" value="1"/>
</dbReference>
<evidence type="ECO:0000256" key="4">
    <source>
        <dbReference type="ARBA" id="ARBA00022917"/>
    </source>
</evidence>
<dbReference type="Proteomes" id="UP001254848">
    <property type="component" value="Unassembled WGS sequence"/>
</dbReference>
<dbReference type="PANTHER" id="PTHR11741:SF0">
    <property type="entry name" value="ELONGATION FACTOR TS, MITOCHONDRIAL"/>
    <property type="match status" value="1"/>
</dbReference>
<evidence type="ECO:0000256" key="2">
    <source>
        <dbReference type="ARBA" id="ARBA00016956"/>
    </source>
</evidence>
<evidence type="ECO:0000313" key="11">
    <source>
        <dbReference type="Proteomes" id="UP001254848"/>
    </source>
</evidence>
<dbReference type="PROSITE" id="PS01126">
    <property type="entry name" value="EF_TS_1"/>
    <property type="match status" value="1"/>
</dbReference>
<keyword evidence="4 6" id="KW-0648">Protein biosynthesis</keyword>
<evidence type="ECO:0000256" key="5">
    <source>
        <dbReference type="ARBA" id="ARBA00025453"/>
    </source>
</evidence>
<reference evidence="10 11" key="1">
    <citation type="submission" date="2023-07" db="EMBL/GenBank/DDBJ databases">
        <title>The novel representative of Negativicutes class, Anaeroselena agilis gen. nov. sp. nov.</title>
        <authorList>
            <person name="Prokofeva M.I."/>
            <person name="Elcheninov A.G."/>
            <person name="Klyukina A."/>
            <person name="Kublanov I.V."/>
            <person name="Frolov E.N."/>
            <person name="Podosokorskaya O.A."/>
        </authorList>
    </citation>
    <scope>NUCLEOTIDE SEQUENCE [LARGE SCALE GENOMIC DNA]</scope>
    <source>
        <strain evidence="10 11">4137-cl</strain>
    </source>
</reference>
<comment type="function">
    <text evidence="5 6 7">Associates with the EF-Tu.GDP complex and induces the exchange of GDP to GTP. It remains bound to the aminoacyl-tRNA.EF-Tu.GTP complex up to the GTP hydrolysis stage on the ribosome.</text>
</comment>
<protein>
    <recommendedName>
        <fullName evidence="2 6">Elongation factor Ts</fullName>
        <shortName evidence="6">EF-Ts</shortName>
    </recommendedName>
</protein>
<dbReference type="InterPro" id="IPR036402">
    <property type="entry name" value="EF-Ts_dimer_sf"/>
</dbReference>
<dbReference type="SUPFAM" id="SSF54713">
    <property type="entry name" value="Elongation factor Ts (EF-Ts), dimerisation domain"/>
    <property type="match status" value="1"/>
</dbReference>
<dbReference type="NCBIfam" id="TIGR00116">
    <property type="entry name" value="tsf"/>
    <property type="match status" value="2"/>
</dbReference>
<dbReference type="SUPFAM" id="SSF46934">
    <property type="entry name" value="UBA-like"/>
    <property type="match status" value="1"/>
</dbReference>
<dbReference type="RefSeq" id="WP_413779838.1">
    <property type="nucleotide sequence ID" value="NZ_JAUOZS010000001.1"/>
</dbReference>
<comment type="caution">
    <text evidence="10">The sequence shown here is derived from an EMBL/GenBank/DDBJ whole genome shotgun (WGS) entry which is preliminary data.</text>
</comment>
<evidence type="ECO:0000256" key="7">
    <source>
        <dbReference type="RuleBase" id="RU000642"/>
    </source>
</evidence>
<organism evidence="10 11">
    <name type="scientific">Anaeroselena agilis</name>
    <dbReference type="NCBI Taxonomy" id="3063788"/>
    <lineage>
        <taxon>Bacteria</taxon>
        <taxon>Bacillati</taxon>
        <taxon>Bacillota</taxon>
        <taxon>Negativicutes</taxon>
        <taxon>Acetonemataceae</taxon>
        <taxon>Anaeroselena</taxon>
    </lineage>
</organism>
<evidence type="ECO:0000259" key="9">
    <source>
        <dbReference type="Pfam" id="PF00889"/>
    </source>
</evidence>
<dbReference type="EMBL" id="JAUOZS010000001">
    <property type="protein sequence ID" value="MDT8901324.1"/>
    <property type="molecule type" value="Genomic_DNA"/>
</dbReference>
<dbReference type="InterPro" id="IPR014039">
    <property type="entry name" value="Transl_elong_EFTs/EF1B_dimer"/>
</dbReference>
<dbReference type="InterPro" id="IPR001816">
    <property type="entry name" value="Transl_elong_EFTs/EF1B"/>
</dbReference>